<dbReference type="PROSITE" id="PS00154">
    <property type="entry name" value="ATPASE_E1_E2"/>
    <property type="match status" value="1"/>
</dbReference>
<dbReference type="Gene3D" id="1.20.1110.10">
    <property type="entry name" value="Calcium-transporting ATPase, transmembrane domain"/>
    <property type="match status" value="1"/>
</dbReference>
<accession>A0A2Z4YUT0</accession>
<dbReference type="InterPro" id="IPR023214">
    <property type="entry name" value="HAD_sf"/>
</dbReference>
<name>A0A2Z4YUT0_RHILE</name>
<evidence type="ECO:0000256" key="4">
    <source>
        <dbReference type="ARBA" id="ARBA00023136"/>
    </source>
</evidence>
<geneLocation type="plasmid" evidence="6 7">
    <name>unnamed3</name>
</geneLocation>
<evidence type="ECO:0000256" key="1">
    <source>
        <dbReference type="ARBA" id="ARBA00004370"/>
    </source>
</evidence>
<protein>
    <submittedName>
        <fullName evidence="6">E1-E2 ATPase family protein</fullName>
    </submittedName>
</protein>
<dbReference type="Gene3D" id="3.40.50.1000">
    <property type="entry name" value="HAD superfamily/HAD-like"/>
    <property type="match status" value="1"/>
</dbReference>
<evidence type="ECO:0000256" key="3">
    <source>
        <dbReference type="ARBA" id="ARBA00022989"/>
    </source>
</evidence>
<dbReference type="InterPro" id="IPR018303">
    <property type="entry name" value="ATPase_P-typ_P_site"/>
</dbReference>
<dbReference type="InterPro" id="IPR023298">
    <property type="entry name" value="ATPase_P-typ_TM_dom_sf"/>
</dbReference>
<reference evidence="6 7" key="1">
    <citation type="submission" date="2018-07" db="EMBL/GenBank/DDBJ databases">
        <title>Rhizobium leguminosarum strain:ATCC 14479 Genome sequencing and assembly.</title>
        <authorList>
            <person name="Chakraborty R."/>
        </authorList>
    </citation>
    <scope>NUCLEOTIDE SEQUENCE [LARGE SCALE GENOMIC DNA]</scope>
    <source>
        <strain evidence="6 7">ATCC 14479</strain>
        <plasmid evidence="7">Plasmid unnamed3</plasmid>
    </source>
</reference>
<gene>
    <name evidence="6" type="ORF">DLJ82_6264</name>
</gene>
<evidence type="ECO:0000313" key="7">
    <source>
        <dbReference type="Proteomes" id="UP000251166"/>
    </source>
</evidence>
<dbReference type="PANTHER" id="PTHR42861">
    <property type="entry name" value="CALCIUM-TRANSPORTING ATPASE"/>
    <property type="match status" value="1"/>
</dbReference>
<keyword evidence="3 5" id="KW-1133">Transmembrane helix</keyword>
<keyword evidence="2 5" id="KW-0812">Transmembrane</keyword>
<dbReference type="Proteomes" id="UP000251166">
    <property type="component" value="Plasmid unnamed3"/>
</dbReference>
<organism evidence="6 7">
    <name type="scientific">Rhizobium leguminosarum</name>
    <dbReference type="NCBI Taxonomy" id="384"/>
    <lineage>
        <taxon>Bacteria</taxon>
        <taxon>Pseudomonadati</taxon>
        <taxon>Pseudomonadota</taxon>
        <taxon>Alphaproteobacteria</taxon>
        <taxon>Hyphomicrobiales</taxon>
        <taxon>Rhizobiaceae</taxon>
        <taxon>Rhizobium/Agrobacterium group</taxon>
        <taxon>Rhizobium</taxon>
    </lineage>
</organism>
<evidence type="ECO:0000256" key="5">
    <source>
        <dbReference type="SAM" id="Phobius"/>
    </source>
</evidence>
<feature type="transmembrane region" description="Helical" evidence="5">
    <location>
        <begin position="29"/>
        <end position="50"/>
    </location>
</feature>
<comment type="subcellular location">
    <subcellularLocation>
        <location evidence="1">Membrane</location>
    </subcellularLocation>
</comment>
<keyword evidence="4 5" id="KW-0472">Membrane</keyword>
<evidence type="ECO:0000256" key="2">
    <source>
        <dbReference type="ARBA" id="ARBA00022692"/>
    </source>
</evidence>
<dbReference type="EMBL" id="CP030763">
    <property type="protein sequence ID" value="AXA44235.1"/>
    <property type="molecule type" value="Genomic_DNA"/>
</dbReference>
<sequence>MTRIMLCIVVVVLVANLLLHRPIVDSLLFSLALAVGLTPELLPAIIRVTLARGARTMSKSGVIVRRLDAMENLGSMDVLCTDKTGTLTGGRHPPRQLCRRAGRRLT</sequence>
<dbReference type="GO" id="GO:0016020">
    <property type="term" value="C:membrane"/>
    <property type="evidence" value="ECO:0007669"/>
    <property type="project" value="UniProtKB-SubCell"/>
</dbReference>
<dbReference type="AlphaFoldDB" id="A0A2Z4YUT0"/>
<evidence type="ECO:0000313" key="6">
    <source>
        <dbReference type="EMBL" id="AXA44235.1"/>
    </source>
</evidence>
<proteinExistence type="predicted"/>
<keyword evidence="6" id="KW-0614">Plasmid</keyword>
<dbReference type="GO" id="GO:0015662">
    <property type="term" value="F:P-type ion transporter activity"/>
    <property type="evidence" value="ECO:0007669"/>
    <property type="project" value="UniProtKB-ARBA"/>
</dbReference>
<dbReference type="SUPFAM" id="SSF81665">
    <property type="entry name" value="Calcium ATPase, transmembrane domain M"/>
    <property type="match status" value="1"/>
</dbReference>